<dbReference type="GO" id="GO:0016491">
    <property type="term" value="F:oxidoreductase activity"/>
    <property type="evidence" value="ECO:0007669"/>
    <property type="project" value="UniProtKB-KW"/>
</dbReference>
<dbReference type="InterPro" id="IPR036291">
    <property type="entry name" value="NAD(P)-bd_dom_sf"/>
</dbReference>
<keyword evidence="5" id="KW-0753">Steroid metabolism</keyword>
<keyword evidence="7" id="KW-1185">Reference proteome</keyword>
<protein>
    <submittedName>
        <fullName evidence="6">SDR family oxidoreductase</fullName>
    </submittedName>
</protein>
<dbReference type="PANTHER" id="PTHR43180">
    <property type="entry name" value="3-OXOACYL-(ACYL-CARRIER-PROTEIN) REDUCTASE (AFU_ORTHOLOGUE AFUA_6G11210)"/>
    <property type="match status" value="1"/>
</dbReference>
<dbReference type="NCBIfam" id="NF005559">
    <property type="entry name" value="PRK07231.1"/>
    <property type="match status" value="1"/>
</dbReference>
<dbReference type="Proteomes" id="UP000617634">
    <property type="component" value="Unassembled WGS sequence"/>
</dbReference>
<dbReference type="FunFam" id="3.40.50.720:FF:000084">
    <property type="entry name" value="Short-chain dehydrogenase reductase"/>
    <property type="match status" value="1"/>
</dbReference>
<dbReference type="AlphaFoldDB" id="A0A931HEN3"/>
<name>A0A931HEN3_9SPHN</name>
<comment type="similarity">
    <text evidence="1">Belongs to the short-chain dehydrogenases/reductases (SDR) family.</text>
</comment>
<keyword evidence="4" id="KW-0443">Lipid metabolism</keyword>
<dbReference type="PRINTS" id="PR00081">
    <property type="entry name" value="GDHRDH"/>
</dbReference>
<evidence type="ECO:0000313" key="7">
    <source>
        <dbReference type="Proteomes" id="UP000617634"/>
    </source>
</evidence>
<accession>A0A931HEN3</accession>
<evidence type="ECO:0000256" key="3">
    <source>
        <dbReference type="ARBA" id="ARBA00023027"/>
    </source>
</evidence>
<organism evidence="6 7">
    <name type="scientific">Novosphingobium aureum</name>
    <dbReference type="NCBI Taxonomy" id="2792964"/>
    <lineage>
        <taxon>Bacteria</taxon>
        <taxon>Pseudomonadati</taxon>
        <taxon>Pseudomonadota</taxon>
        <taxon>Alphaproteobacteria</taxon>
        <taxon>Sphingomonadales</taxon>
        <taxon>Sphingomonadaceae</taxon>
        <taxon>Novosphingobium</taxon>
    </lineage>
</organism>
<keyword evidence="3" id="KW-0520">NAD</keyword>
<comment type="caution">
    <text evidence="6">The sequence shown here is derived from an EMBL/GenBank/DDBJ whole genome shotgun (WGS) entry which is preliminary data.</text>
</comment>
<keyword evidence="2" id="KW-0560">Oxidoreductase</keyword>
<gene>
    <name evidence="6" type="ORF">I5E68_15940</name>
</gene>
<reference evidence="6" key="1">
    <citation type="submission" date="2020-11" db="EMBL/GenBank/DDBJ databases">
        <title>Novosphingobium aureum sp. nov., a marine bacterium isolated from sediment of a salt flat.</title>
        <authorList>
            <person name="Yoo Y."/>
            <person name="Kim J.-J."/>
        </authorList>
    </citation>
    <scope>NUCLEOTIDE SEQUENCE</scope>
    <source>
        <strain evidence="6">YJ-S2-02</strain>
    </source>
</reference>
<dbReference type="EMBL" id="JADZGI010000003">
    <property type="protein sequence ID" value="MBH0114437.1"/>
    <property type="molecule type" value="Genomic_DNA"/>
</dbReference>
<dbReference type="InterPro" id="IPR002347">
    <property type="entry name" value="SDR_fam"/>
</dbReference>
<dbReference type="RefSeq" id="WP_197165822.1">
    <property type="nucleotide sequence ID" value="NZ_JADZGI010000003.1"/>
</dbReference>
<evidence type="ECO:0000256" key="4">
    <source>
        <dbReference type="ARBA" id="ARBA00023098"/>
    </source>
</evidence>
<evidence type="ECO:0000256" key="5">
    <source>
        <dbReference type="ARBA" id="ARBA00023221"/>
    </source>
</evidence>
<dbReference type="PANTHER" id="PTHR43180:SF28">
    <property type="entry name" value="NAD(P)-BINDING ROSSMANN-FOLD SUPERFAMILY PROTEIN"/>
    <property type="match status" value="1"/>
</dbReference>
<dbReference type="Gene3D" id="3.40.50.720">
    <property type="entry name" value="NAD(P)-binding Rossmann-like Domain"/>
    <property type="match status" value="1"/>
</dbReference>
<dbReference type="GO" id="GO:0008202">
    <property type="term" value="P:steroid metabolic process"/>
    <property type="evidence" value="ECO:0007669"/>
    <property type="project" value="UniProtKB-KW"/>
</dbReference>
<evidence type="ECO:0000256" key="2">
    <source>
        <dbReference type="ARBA" id="ARBA00023002"/>
    </source>
</evidence>
<dbReference type="SUPFAM" id="SSF51735">
    <property type="entry name" value="NAD(P)-binding Rossmann-fold domains"/>
    <property type="match status" value="1"/>
</dbReference>
<evidence type="ECO:0000256" key="1">
    <source>
        <dbReference type="ARBA" id="ARBA00006484"/>
    </source>
</evidence>
<proteinExistence type="inferred from homology"/>
<evidence type="ECO:0000313" key="6">
    <source>
        <dbReference type="EMBL" id="MBH0114437.1"/>
    </source>
</evidence>
<sequence>MAGELAGKVAVVTGGSGGIGKASAQLFAAEGAQVVVADVDEAAGEALARELGGDALFCRTDVSSREDVERLVATALGRFGRLDVMFNNAGIACAAFPDFLDDTLEDFERVVGVNLFGPMIGTQLAARAMRDKGIAGVILNNASIAGILAGQAMMTYRATKAGLVHFSKSAAIDLARHGIRVNCLVPGHIRTPLSSFEDGSAPDTARALTSAIDAIYLSNQPLKRRGVPQDVAQAALFLCSDRARQITGVALPVEGGVTSGDPVNHLSDILEARARILGA</sequence>
<dbReference type="Pfam" id="PF13561">
    <property type="entry name" value="adh_short_C2"/>
    <property type="match status" value="1"/>
</dbReference>
<dbReference type="PRINTS" id="PR00080">
    <property type="entry name" value="SDRFAMILY"/>
</dbReference>